<dbReference type="InterPro" id="IPR009100">
    <property type="entry name" value="AcylCoA_DH/oxidase_NM_dom_sf"/>
</dbReference>
<reference evidence="10 11" key="1">
    <citation type="submission" date="2019-11" db="EMBL/GenBank/DDBJ databases">
        <title>The genome sequence of Methylocystis heyeri.</title>
        <authorList>
            <person name="Oshkin I.Y."/>
            <person name="Miroshnikov K."/>
            <person name="Dedysh S.N."/>
        </authorList>
    </citation>
    <scope>NUCLEOTIDE SEQUENCE [LARGE SCALE GENOMIC DNA]</scope>
    <source>
        <strain evidence="10 11">H2</strain>
    </source>
</reference>
<dbReference type="SUPFAM" id="SSF47203">
    <property type="entry name" value="Acyl-CoA dehydrogenase C-terminal domain-like"/>
    <property type="match status" value="1"/>
</dbReference>
<dbReference type="AlphaFoldDB" id="A0A6B8KJX8"/>
<organism evidence="10 11">
    <name type="scientific">Methylocystis heyeri</name>
    <dbReference type="NCBI Taxonomy" id="391905"/>
    <lineage>
        <taxon>Bacteria</taxon>
        <taxon>Pseudomonadati</taxon>
        <taxon>Pseudomonadota</taxon>
        <taxon>Alphaproteobacteria</taxon>
        <taxon>Hyphomicrobiales</taxon>
        <taxon>Methylocystaceae</taxon>
        <taxon>Methylocystis</taxon>
    </lineage>
</organism>
<evidence type="ECO:0000313" key="11">
    <source>
        <dbReference type="Proteomes" id="UP000309061"/>
    </source>
</evidence>
<feature type="domain" description="Acyl-CoA dehydrogenase/oxidase N-terminal" evidence="9">
    <location>
        <begin position="8"/>
        <end position="118"/>
    </location>
</feature>
<protein>
    <submittedName>
        <fullName evidence="10">Acyl-CoA dehydrogenase</fullName>
    </submittedName>
</protein>
<proteinExistence type="inferred from homology"/>
<evidence type="ECO:0000259" key="8">
    <source>
        <dbReference type="Pfam" id="PF02770"/>
    </source>
</evidence>
<evidence type="ECO:0000256" key="5">
    <source>
        <dbReference type="ARBA" id="ARBA00023002"/>
    </source>
</evidence>
<dbReference type="InterPro" id="IPR036250">
    <property type="entry name" value="AcylCo_DH-like_C"/>
</dbReference>
<evidence type="ECO:0000256" key="2">
    <source>
        <dbReference type="ARBA" id="ARBA00009347"/>
    </source>
</evidence>
<dbReference type="EMBL" id="CP046052">
    <property type="protein sequence ID" value="QGM47245.1"/>
    <property type="molecule type" value="Genomic_DNA"/>
</dbReference>
<dbReference type="Gene3D" id="1.10.540.10">
    <property type="entry name" value="Acyl-CoA dehydrogenase/oxidase, N-terminal domain"/>
    <property type="match status" value="1"/>
</dbReference>
<keyword evidence="4 6" id="KW-0274">FAD</keyword>
<feature type="domain" description="Acyl-CoA dehydrogenase/oxidase C-terminal" evidence="7">
    <location>
        <begin position="232"/>
        <end position="380"/>
    </location>
</feature>
<dbReference type="PROSITE" id="PS00073">
    <property type="entry name" value="ACYL_COA_DH_2"/>
    <property type="match status" value="1"/>
</dbReference>
<name>A0A6B8KJX8_9HYPH</name>
<evidence type="ECO:0000256" key="3">
    <source>
        <dbReference type="ARBA" id="ARBA00022630"/>
    </source>
</evidence>
<dbReference type="InterPro" id="IPR046373">
    <property type="entry name" value="Acyl-CoA_Oxase/DH_mid-dom_sf"/>
</dbReference>
<accession>A0A6B8KJX8</accession>
<dbReference type="PANTHER" id="PTHR43831:SF1">
    <property type="entry name" value="ISOBUTYRYL-COA DEHYDROGENASE, MITOCHONDRIAL"/>
    <property type="match status" value="1"/>
</dbReference>
<dbReference type="GO" id="GO:0003995">
    <property type="term" value="F:acyl-CoA dehydrogenase activity"/>
    <property type="evidence" value="ECO:0007669"/>
    <property type="project" value="InterPro"/>
</dbReference>
<dbReference type="KEGG" id="mhey:H2LOC_016970"/>
<dbReference type="Pfam" id="PF00441">
    <property type="entry name" value="Acyl-CoA_dh_1"/>
    <property type="match status" value="1"/>
</dbReference>
<keyword evidence="5 6" id="KW-0560">Oxidoreductase</keyword>
<dbReference type="InterPro" id="IPR013786">
    <property type="entry name" value="AcylCoA_DH/ox_N"/>
</dbReference>
<dbReference type="PIRSF" id="PIRSF016578">
    <property type="entry name" value="HsaA"/>
    <property type="match status" value="1"/>
</dbReference>
<dbReference type="PANTHER" id="PTHR43831">
    <property type="entry name" value="ISOBUTYRYL-COA DEHYDROGENASE"/>
    <property type="match status" value="1"/>
</dbReference>
<comment type="cofactor">
    <cofactor evidence="1 6">
        <name>FAD</name>
        <dbReference type="ChEBI" id="CHEBI:57692"/>
    </cofactor>
</comment>
<dbReference type="OrthoDB" id="9775090at2"/>
<dbReference type="InterPro" id="IPR006091">
    <property type="entry name" value="Acyl-CoA_Oxase/DH_mid-dom"/>
</dbReference>
<dbReference type="RefSeq" id="WP_136497502.1">
    <property type="nucleotide sequence ID" value="NZ_CP046052.1"/>
</dbReference>
<dbReference type="InterPro" id="IPR006089">
    <property type="entry name" value="Acyl-CoA_DH_CS"/>
</dbReference>
<evidence type="ECO:0000256" key="6">
    <source>
        <dbReference type="RuleBase" id="RU362125"/>
    </source>
</evidence>
<dbReference type="Gene3D" id="2.40.110.10">
    <property type="entry name" value="Butyryl-CoA Dehydrogenase, subunit A, domain 2"/>
    <property type="match status" value="1"/>
</dbReference>
<evidence type="ECO:0000259" key="9">
    <source>
        <dbReference type="Pfam" id="PF02771"/>
    </source>
</evidence>
<evidence type="ECO:0000256" key="4">
    <source>
        <dbReference type="ARBA" id="ARBA00022827"/>
    </source>
</evidence>
<sequence>MASPFGLSAEQAAMRDMASSFAREEIAPHALEWDREKHFPIETLRAAASLGMAAMNVREDFGGTGLSRLDSVILFEALATGCPSIAAYLSVHNMCAWMVDAYGSDSHRRSWLPALASMKVLSSYCLSEPGSGSDAAALRTRAERRGEVFIVNGEKQFISGAGAGGKEHLYIVMVRTGDGAHAGVSAILVDGAAQGLRLGALERKMGWNAQPTRAVCFENCRVPVENLLGREGQGFGIAMAALDGGRLNIGACSLGGGRSALDKTLRYLDERRAFGRKLNSFQALQFRIADMATDLEAARALLWRAASALDARAAEARTLCAMAKRVATDAGFSAANEALQLHGGYGYLCDYGIEKIVRDLRVHQILEGANEIMRIIIARETMGLSRKKETGVALREAGE</sequence>
<dbReference type="Pfam" id="PF02771">
    <property type="entry name" value="Acyl-CoA_dh_N"/>
    <property type="match status" value="1"/>
</dbReference>
<keyword evidence="11" id="KW-1185">Reference proteome</keyword>
<dbReference type="FunFam" id="1.20.140.10:FF:000001">
    <property type="entry name" value="Acyl-CoA dehydrogenase"/>
    <property type="match status" value="1"/>
</dbReference>
<dbReference type="Pfam" id="PF02770">
    <property type="entry name" value="Acyl-CoA_dh_M"/>
    <property type="match status" value="1"/>
</dbReference>
<dbReference type="Gene3D" id="1.20.140.10">
    <property type="entry name" value="Butyryl-CoA Dehydrogenase, subunit A, domain 3"/>
    <property type="match status" value="1"/>
</dbReference>
<dbReference type="GO" id="GO:0050660">
    <property type="term" value="F:flavin adenine dinucleotide binding"/>
    <property type="evidence" value="ECO:0007669"/>
    <property type="project" value="InterPro"/>
</dbReference>
<feature type="domain" description="Acyl-CoA oxidase/dehydrogenase middle" evidence="8">
    <location>
        <begin position="124"/>
        <end position="220"/>
    </location>
</feature>
<gene>
    <name evidence="10" type="ORF">H2LOC_016970</name>
</gene>
<keyword evidence="3 6" id="KW-0285">Flavoprotein</keyword>
<evidence type="ECO:0000256" key="1">
    <source>
        <dbReference type="ARBA" id="ARBA00001974"/>
    </source>
</evidence>
<dbReference type="Proteomes" id="UP000309061">
    <property type="component" value="Chromosome"/>
</dbReference>
<dbReference type="SUPFAM" id="SSF56645">
    <property type="entry name" value="Acyl-CoA dehydrogenase NM domain-like"/>
    <property type="match status" value="1"/>
</dbReference>
<dbReference type="InterPro" id="IPR052547">
    <property type="entry name" value="Mito_Isobutyryl-CoADH"/>
</dbReference>
<evidence type="ECO:0000313" key="10">
    <source>
        <dbReference type="EMBL" id="QGM47245.1"/>
    </source>
</evidence>
<comment type="similarity">
    <text evidence="2 6">Belongs to the acyl-CoA dehydrogenase family.</text>
</comment>
<dbReference type="PROSITE" id="PS00072">
    <property type="entry name" value="ACYL_COA_DH_1"/>
    <property type="match status" value="1"/>
</dbReference>
<evidence type="ECO:0000259" key="7">
    <source>
        <dbReference type="Pfam" id="PF00441"/>
    </source>
</evidence>
<dbReference type="InterPro" id="IPR009075">
    <property type="entry name" value="AcylCo_DH/oxidase_C"/>
</dbReference>
<dbReference type="InterPro" id="IPR037069">
    <property type="entry name" value="AcylCoA_DH/ox_N_sf"/>
</dbReference>